<feature type="compositionally biased region" description="Basic and acidic residues" evidence="1">
    <location>
        <begin position="381"/>
        <end position="390"/>
    </location>
</feature>
<accession>A0A9K3CRR1</accession>
<dbReference type="InterPro" id="IPR006640">
    <property type="entry name" value="SprT-like_domain"/>
</dbReference>
<dbReference type="InterPro" id="IPR044245">
    <property type="entry name" value="Spartan"/>
</dbReference>
<proteinExistence type="predicted"/>
<evidence type="ECO:0000259" key="2">
    <source>
        <dbReference type="SMART" id="SM00731"/>
    </source>
</evidence>
<dbReference type="SMART" id="SM00731">
    <property type="entry name" value="SprT"/>
    <property type="match status" value="1"/>
</dbReference>
<name>A0A9K3CRR1_9EUKA</name>
<reference evidence="3 4" key="1">
    <citation type="journal article" date="2018" name="PLoS ONE">
        <title>The draft genome of Kipferlia bialata reveals reductive genome evolution in fornicate parasites.</title>
        <authorList>
            <person name="Tanifuji G."/>
            <person name="Takabayashi S."/>
            <person name="Kume K."/>
            <person name="Takagi M."/>
            <person name="Nakayama T."/>
            <person name="Kamikawa R."/>
            <person name="Inagaki Y."/>
            <person name="Hashimoto T."/>
        </authorList>
    </citation>
    <scope>NUCLEOTIDE SEQUENCE [LARGE SCALE GENOMIC DNA]</scope>
    <source>
        <strain evidence="3">NY0173</strain>
    </source>
</reference>
<feature type="region of interest" description="Disordered" evidence="1">
    <location>
        <begin position="172"/>
        <end position="748"/>
    </location>
</feature>
<dbReference type="Pfam" id="PF10263">
    <property type="entry name" value="SprT-like"/>
    <property type="match status" value="1"/>
</dbReference>
<dbReference type="GO" id="GO:0003697">
    <property type="term" value="F:single-stranded DNA binding"/>
    <property type="evidence" value="ECO:0007669"/>
    <property type="project" value="InterPro"/>
</dbReference>
<feature type="compositionally biased region" description="Basic and acidic residues" evidence="1">
    <location>
        <begin position="434"/>
        <end position="444"/>
    </location>
</feature>
<dbReference type="EMBL" id="BDIP01000331">
    <property type="protein sequence ID" value="GIQ81200.1"/>
    <property type="molecule type" value="Genomic_DNA"/>
</dbReference>
<protein>
    <recommendedName>
        <fullName evidence="2">SprT-like domain-containing protein</fullName>
    </recommendedName>
</protein>
<feature type="compositionally biased region" description="Basic and acidic residues" evidence="1">
    <location>
        <begin position="234"/>
        <end position="271"/>
    </location>
</feature>
<feature type="compositionally biased region" description="Basic and acidic residues" evidence="1">
    <location>
        <begin position="459"/>
        <end position="471"/>
    </location>
</feature>
<organism evidence="3 4">
    <name type="scientific">Kipferlia bialata</name>
    <dbReference type="NCBI Taxonomy" id="797122"/>
    <lineage>
        <taxon>Eukaryota</taxon>
        <taxon>Metamonada</taxon>
        <taxon>Carpediemonas-like organisms</taxon>
        <taxon>Kipferlia</taxon>
    </lineage>
</organism>
<feature type="compositionally biased region" description="Polar residues" evidence="1">
    <location>
        <begin position="531"/>
        <end position="543"/>
    </location>
</feature>
<dbReference type="GO" id="GO:0006974">
    <property type="term" value="P:DNA damage response"/>
    <property type="evidence" value="ECO:0007669"/>
    <property type="project" value="InterPro"/>
</dbReference>
<feature type="compositionally biased region" description="Basic and acidic residues" evidence="1">
    <location>
        <begin position="306"/>
        <end position="328"/>
    </location>
</feature>
<feature type="compositionally biased region" description="Basic and acidic residues" evidence="1">
    <location>
        <begin position="400"/>
        <end position="424"/>
    </location>
</feature>
<dbReference type="Proteomes" id="UP000265618">
    <property type="component" value="Unassembled WGS sequence"/>
</dbReference>
<feature type="compositionally biased region" description="Acidic residues" evidence="1">
    <location>
        <begin position="329"/>
        <end position="353"/>
    </location>
</feature>
<dbReference type="GO" id="GO:0031593">
    <property type="term" value="F:polyubiquitin modification-dependent protein binding"/>
    <property type="evidence" value="ECO:0007669"/>
    <property type="project" value="TreeGrafter"/>
</dbReference>
<feature type="domain" description="SprT-like" evidence="2">
    <location>
        <begin position="13"/>
        <end position="170"/>
    </location>
</feature>
<evidence type="ECO:0000256" key="1">
    <source>
        <dbReference type="SAM" id="MobiDB-lite"/>
    </source>
</evidence>
<comment type="caution">
    <text evidence="3">The sequence shown here is derived from an EMBL/GenBank/DDBJ whole genome shotgun (WGS) entry which is preliminary data.</text>
</comment>
<feature type="compositionally biased region" description="Polar residues" evidence="1">
    <location>
        <begin position="488"/>
        <end position="499"/>
    </location>
</feature>
<keyword evidence="4" id="KW-1185">Reference proteome</keyword>
<feature type="compositionally biased region" description="Basic and acidic residues" evidence="1">
    <location>
        <begin position="503"/>
        <end position="515"/>
    </location>
</feature>
<dbReference type="GO" id="GO:0005634">
    <property type="term" value="C:nucleus"/>
    <property type="evidence" value="ECO:0007669"/>
    <property type="project" value="TreeGrafter"/>
</dbReference>
<gene>
    <name evidence="3" type="ORF">KIPB_002121</name>
</gene>
<feature type="compositionally biased region" description="Basic and acidic residues" evidence="1">
    <location>
        <begin position="554"/>
        <end position="563"/>
    </location>
</feature>
<dbReference type="PANTHER" id="PTHR21220:SF0">
    <property type="entry name" value="DNA-DEPENDENT METALLOPROTEASE SPRTN"/>
    <property type="match status" value="1"/>
</dbReference>
<dbReference type="PANTHER" id="PTHR21220">
    <property type="entry name" value="DNA-DEPENDENT METALLOPROTEASE SPRTN"/>
    <property type="match status" value="1"/>
</dbReference>
<sequence length="748" mass="83944">MGRRTVKKVDMESSLHTLFQEYNETYFYNRLGHVTVEWSKRMTLCGGICYYKRRGRDVEIKVRLSLPLLKLRPHTDYVNTLLHEMIHAYLFTLNVIEQEENGHGPRFLAEAARVNKASGANVTVYHNFHGEVDHYRQHVWECKKCGKTLCRAMNRWPSPCHTCRGQWLKIAEPTPKKGKKPAFGKGPTPLPTKSLLEAGGARKVRGREKAEDKAAKAGAGKGRTLGGSAPREAMTPEERQREIERRERERQRREREKALLEQQERERERERQKKKALLDRFVGTGDLIFPHPSHTEGDSDQSGNKGVERERERGREGDRSTEPEREREVDESEDDSPEFDFGEGEIDFGEGEIDSGGLSQYNDCVIDIEEIEGGDGVESAGGEREWEKEIPIPVPSSRAAGRETGRGRERERPTGRKREREREIPSIGLSASTLERERQRDRESLGALLAFGPPPFSPSEREKERERERNKGRPMFAFPPNSGAAFPPTNQGVFPTQPQREGMGGKRGRERERETGPYGGTEATHRVSPSIELSDSVDFSVSDTEMGPSLGVQMREREREREYYAPSPEVMDFTADDFDLSPAPSVKRRPSQGPGWSPSVKPSQLAPPVVRTVPPMPSGHRERERHLPHRHNTMGGGERGRERGRGGLSHSVSTGSLAPPTHAHPGLRHKASFPGSVSHPLVPQRHRRDAGDTRVTNQTPREPTESPAPAPPLGRFAPVGAIYSASNTARRDTPAPKPSPFGGKSRML</sequence>
<evidence type="ECO:0000313" key="3">
    <source>
        <dbReference type="EMBL" id="GIQ81200.1"/>
    </source>
</evidence>
<dbReference type="OrthoDB" id="5236983at2759"/>
<feature type="compositionally biased region" description="Acidic residues" evidence="1">
    <location>
        <begin position="366"/>
        <end position="375"/>
    </location>
</feature>
<evidence type="ECO:0000313" key="4">
    <source>
        <dbReference type="Proteomes" id="UP000265618"/>
    </source>
</evidence>
<dbReference type="AlphaFoldDB" id="A0A9K3CRR1"/>
<dbReference type="GO" id="GO:0004222">
    <property type="term" value="F:metalloendopeptidase activity"/>
    <property type="evidence" value="ECO:0007669"/>
    <property type="project" value="InterPro"/>
</dbReference>